<feature type="transmembrane region" description="Helical" evidence="2">
    <location>
        <begin position="90"/>
        <end position="112"/>
    </location>
</feature>
<dbReference type="InterPro" id="IPR019734">
    <property type="entry name" value="TPR_rpt"/>
</dbReference>
<keyword evidence="2" id="KW-0472">Membrane</keyword>
<dbReference type="Pfam" id="PF13290">
    <property type="entry name" value="CHB_HEX_C_1"/>
    <property type="match status" value="1"/>
</dbReference>
<dbReference type="AlphaFoldDB" id="A0A1H7IKD2"/>
<evidence type="ECO:0000256" key="1">
    <source>
        <dbReference type="PROSITE-ProRule" id="PRU00339"/>
    </source>
</evidence>
<dbReference type="Proteomes" id="UP000182321">
    <property type="component" value="Unassembled WGS sequence"/>
</dbReference>
<accession>A0A1H7IKD2</accession>
<keyword evidence="2" id="KW-1133">Transmembrane helix</keyword>
<dbReference type="Pfam" id="PF14559">
    <property type="entry name" value="TPR_19"/>
    <property type="match status" value="1"/>
</dbReference>
<keyword evidence="1" id="KW-0802">TPR repeat</keyword>
<name>A0A1H7IKD2_9FIRM</name>
<protein>
    <submittedName>
        <fullName evidence="4">Zinc-ribbon domain-containing protein</fullName>
    </submittedName>
</protein>
<evidence type="ECO:0000313" key="4">
    <source>
        <dbReference type="EMBL" id="SEK62322.1"/>
    </source>
</evidence>
<reference evidence="5" key="1">
    <citation type="submission" date="2016-10" db="EMBL/GenBank/DDBJ databases">
        <authorList>
            <person name="Varghese N."/>
        </authorList>
    </citation>
    <scope>NUCLEOTIDE SEQUENCE [LARGE SCALE GENOMIC DNA]</scope>
    <source>
        <strain evidence="5">ACV-9</strain>
    </source>
</reference>
<proteinExistence type="predicted"/>
<gene>
    <name evidence="4" type="ORF">SAMN02910377_01390</name>
</gene>
<sequence length="324" mass="36044">MKCKKCGAEIENGLMYCPSCGESIQLVPDYNVLEEELLSKVVEDKNKSKDDKFATGVYQIQEEAPATNTPSKTQPQPKAEPKVFTKKIKAFLLVACLLVAIIGVCMFIPYMGTHTYDNIMNQAVEAESNEQYAKALGYYEEAYEIDPTSFEVIYGLGRMYYMVKDYDDAIEMLYLALDSDPTNKKIYSYLLDALYANGDMDGISALLETSPSDEITEMINSYFLSAPTFNLAGGNYEEDLLIQITVSGDYKIFYTLNGKSPITTGKQYTKPIPLTEGTTEIKAVAQNDAGEYSDIVSATYTITYPEVEEPEEGTGEDMTIDVTN</sequence>
<organism evidence="4 5">
    <name type="scientific">Pseudobutyrivibrio ruminis</name>
    <dbReference type="NCBI Taxonomy" id="46206"/>
    <lineage>
        <taxon>Bacteria</taxon>
        <taxon>Bacillati</taxon>
        <taxon>Bacillota</taxon>
        <taxon>Clostridia</taxon>
        <taxon>Lachnospirales</taxon>
        <taxon>Lachnospiraceae</taxon>
        <taxon>Pseudobutyrivibrio</taxon>
    </lineage>
</organism>
<dbReference type="SMART" id="SM00028">
    <property type="entry name" value="TPR"/>
    <property type="match status" value="2"/>
</dbReference>
<evidence type="ECO:0000256" key="2">
    <source>
        <dbReference type="SAM" id="Phobius"/>
    </source>
</evidence>
<dbReference type="SUPFAM" id="SSF48452">
    <property type="entry name" value="TPR-like"/>
    <property type="match status" value="1"/>
</dbReference>
<feature type="domain" description="GH29D-like beta-sandwich" evidence="3">
    <location>
        <begin position="232"/>
        <end position="297"/>
    </location>
</feature>
<evidence type="ECO:0000259" key="3">
    <source>
        <dbReference type="Pfam" id="PF13290"/>
    </source>
</evidence>
<dbReference type="Gene3D" id="1.25.40.10">
    <property type="entry name" value="Tetratricopeptide repeat domain"/>
    <property type="match status" value="1"/>
</dbReference>
<keyword evidence="5" id="KW-1185">Reference proteome</keyword>
<feature type="repeat" description="TPR" evidence="1">
    <location>
        <begin position="150"/>
        <end position="183"/>
    </location>
</feature>
<dbReference type="RefSeq" id="WP_074790496.1">
    <property type="nucleotide sequence ID" value="NZ_FNZX01000007.1"/>
</dbReference>
<dbReference type="InterPro" id="IPR059177">
    <property type="entry name" value="GH29D-like_dom"/>
</dbReference>
<dbReference type="InterPro" id="IPR011990">
    <property type="entry name" value="TPR-like_helical_dom_sf"/>
</dbReference>
<evidence type="ECO:0000313" key="5">
    <source>
        <dbReference type="Proteomes" id="UP000182321"/>
    </source>
</evidence>
<dbReference type="EMBL" id="FNZX01000007">
    <property type="protein sequence ID" value="SEK62322.1"/>
    <property type="molecule type" value="Genomic_DNA"/>
</dbReference>
<dbReference type="PROSITE" id="PS50005">
    <property type="entry name" value="TPR"/>
    <property type="match status" value="1"/>
</dbReference>
<keyword evidence="2" id="KW-0812">Transmembrane</keyword>